<comment type="similarity">
    <text evidence="2 10">Belongs to the class-I aminoacyl-tRNA synthetase family.</text>
</comment>
<dbReference type="GO" id="GO:0006430">
    <property type="term" value="P:lysyl-tRNA aminoacylation"/>
    <property type="evidence" value="ECO:0007669"/>
    <property type="project" value="UniProtKB-UniRule"/>
</dbReference>
<gene>
    <name evidence="10" type="primary">lysS</name>
    <name evidence="12" type="ORF">A2Z00_00015</name>
</gene>
<dbReference type="InterPro" id="IPR014729">
    <property type="entry name" value="Rossmann-like_a/b/a_fold"/>
</dbReference>
<evidence type="ECO:0000256" key="7">
    <source>
        <dbReference type="ARBA" id="ARBA00022917"/>
    </source>
</evidence>
<evidence type="ECO:0000256" key="4">
    <source>
        <dbReference type="ARBA" id="ARBA00022598"/>
    </source>
</evidence>
<dbReference type="GO" id="GO:0004824">
    <property type="term" value="F:lysine-tRNA ligase activity"/>
    <property type="evidence" value="ECO:0007669"/>
    <property type="project" value="UniProtKB-UniRule"/>
</dbReference>
<dbReference type="InterPro" id="IPR008925">
    <property type="entry name" value="aa_tRNA-synth_I_cd-bd_sf"/>
</dbReference>
<comment type="subcellular location">
    <subcellularLocation>
        <location evidence="1 10">Cytoplasm</location>
    </subcellularLocation>
</comment>
<dbReference type="InterPro" id="IPR020751">
    <property type="entry name" value="aa-tRNA-synth_I_codon-bd_sub2"/>
</dbReference>
<dbReference type="InterPro" id="IPR005146">
    <property type="entry name" value="B3/B4_tRNA-bd"/>
</dbReference>
<organism evidence="12 13">
    <name type="scientific">Candidatus Gottesmanbacteria bacterium RBG_13_45_10</name>
    <dbReference type="NCBI Taxonomy" id="1798370"/>
    <lineage>
        <taxon>Bacteria</taxon>
        <taxon>Candidatus Gottesmaniibacteriota</taxon>
    </lineage>
</organism>
<dbReference type="Gene3D" id="3.50.40.10">
    <property type="entry name" value="Phenylalanyl-trna Synthetase, Chain B, domain 3"/>
    <property type="match status" value="1"/>
</dbReference>
<comment type="caution">
    <text evidence="12">The sequence shown here is derived from an EMBL/GenBank/DDBJ whole genome shotgun (WGS) entry which is preliminary data.</text>
</comment>
<dbReference type="SUPFAM" id="SSF52374">
    <property type="entry name" value="Nucleotidylyl transferase"/>
    <property type="match status" value="1"/>
</dbReference>
<feature type="domain" description="B3/B4 tRNA-binding" evidence="11">
    <location>
        <begin position="606"/>
        <end position="759"/>
    </location>
</feature>
<dbReference type="PANTHER" id="PTHR37940:SF1">
    <property type="entry name" value="LYSINE--TRNA LIGASE"/>
    <property type="match status" value="1"/>
</dbReference>
<dbReference type="SUPFAM" id="SSF56037">
    <property type="entry name" value="PheT/TilS domain"/>
    <property type="match status" value="1"/>
</dbReference>
<keyword evidence="8 10" id="KW-0030">Aminoacyl-tRNA synthetase</keyword>
<evidence type="ECO:0000256" key="5">
    <source>
        <dbReference type="ARBA" id="ARBA00022741"/>
    </source>
</evidence>
<dbReference type="HAMAP" id="MF_00177">
    <property type="entry name" value="Lys_tRNA_synth_class1"/>
    <property type="match status" value="1"/>
</dbReference>
<keyword evidence="7 10" id="KW-0648">Protein biosynthesis</keyword>
<evidence type="ECO:0000256" key="3">
    <source>
        <dbReference type="ARBA" id="ARBA00022490"/>
    </source>
</evidence>
<keyword evidence="4 10" id="KW-0436">Ligase</keyword>
<dbReference type="SMART" id="SM00873">
    <property type="entry name" value="B3_4"/>
    <property type="match status" value="1"/>
</dbReference>
<dbReference type="InterPro" id="IPR002904">
    <property type="entry name" value="Lys-tRNA-ligase"/>
</dbReference>
<dbReference type="Pfam" id="PF03483">
    <property type="entry name" value="B3_4"/>
    <property type="match status" value="1"/>
</dbReference>
<name>A0A1F5ZGN4_9BACT</name>
<reference evidence="12 13" key="1">
    <citation type="journal article" date="2016" name="Nat. Commun.">
        <title>Thousands of microbial genomes shed light on interconnected biogeochemical processes in an aquifer system.</title>
        <authorList>
            <person name="Anantharaman K."/>
            <person name="Brown C.T."/>
            <person name="Hug L.A."/>
            <person name="Sharon I."/>
            <person name="Castelle C.J."/>
            <person name="Probst A.J."/>
            <person name="Thomas B.C."/>
            <person name="Singh A."/>
            <person name="Wilkins M.J."/>
            <person name="Karaoz U."/>
            <person name="Brodie E.L."/>
            <person name="Williams K.H."/>
            <person name="Hubbard S.S."/>
            <person name="Banfield J.F."/>
        </authorList>
    </citation>
    <scope>NUCLEOTIDE SEQUENCE [LARGE SCALE GENOMIC DNA]</scope>
</reference>
<feature type="short sequence motif" description="'KMSKS' region" evidence="10">
    <location>
        <begin position="289"/>
        <end position="293"/>
    </location>
</feature>
<dbReference type="Proteomes" id="UP000177268">
    <property type="component" value="Unassembled WGS sequence"/>
</dbReference>
<dbReference type="GO" id="GO:0005737">
    <property type="term" value="C:cytoplasm"/>
    <property type="evidence" value="ECO:0007669"/>
    <property type="project" value="UniProtKB-SubCell"/>
</dbReference>
<protein>
    <recommendedName>
        <fullName evidence="10">Lysine--tRNA ligase</fullName>
        <ecNumber evidence="10">6.1.1.6</ecNumber>
    </recommendedName>
    <alternativeName>
        <fullName evidence="10">Lysyl-tRNA synthetase</fullName>
        <shortName evidence="10">LysRS</shortName>
    </alternativeName>
</protein>
<dbReference type="GO" id="GO:0004826">
    <property type="term" value="F:phenylalanine-tRNA ligase activity"/>
    <property type="evidence" value="ECO:0007669"/>
    <property type="project" value="InterPro"/>
</dbReference>
<evidence type="ECO:0000256" key="2">
    <source>
        <dbReference type="ARBA" id="ARBA00005594"/>
    </source>
</evidence>
<comment type="caution">
    <text evidence="10">Lacks conserved residue(s) required for the propagation of feature annotation.</text>
</comment>
<accession>A0A1F5ZGN4</accession>
<evidence type="ECO:0000259" key="11">
    <source>
        <dbReference type="SMART" id="SM00873"/>
    </source>
</evidence>
<keyword evidence="5 10" id="KW-0547">Nucleotide-binding</keyword>
<evidence type="ECO:0000256" key="8">
    <source>
        <dbReference type="ARBA" id="ARBA00023146"/>
    </source>
</evidence>
<evidence type="ECO:0000313" key="13">
    <source>
        <dbReference type="Proteomes" id="UP000177268"/>
    </source>
</evidence>
<dbReference type="Gene3D" id="1.10.10.350">
    <property type="match status" value="1"/>
</dbReference>
<dbReference type="EC" id="6.1.1.6" evidence="10"/>
<dbReference type="PANTHER" id="PTHR37940">
    <property type="entry name" value="LYSINE--TRNA LIGASE"/>
    <property type="match status" value="1"/>
</dbReference>
<evidence type="ECO:0000256" key="6">
    <source>
        <dbReference type="ARBA" id="ARBA00022840"/>
    </source>
</evidence>
<dbReference type="Gene3D" id="1.10.10.770">
    <property type="match status" value="1"/>
</dbReference>
<keyword evidence="3 10" id="KW-0963">Cytoplasm</keyword>
<keyword evidence="6 10" id="KW-0067">ATP-binding</keyword>
<evidence type="ECO:0000256" key="1">
    <source>
        <dbReference type="ARBA" id="ARBA00004496"/>
    </source>
</evidence>
<dbReference type="GO" id="GO:0000049">
    <property type="term" value="F:tRNA binding"/>
    <property type="evidence" value="ECO:0007669"/>
    <property type="project" value="InterPro"/>
</dbReference>
<evidence type="ECO:0000256" key="9">
    <source>
        <dbReference type="ARBA" id="ARBA00048573"/>
    </source>
</evidence>
<evidence type="ECO:0000256" key="10">
    <source>
        <dbReference type="HAMAP-Rule" id="MF_00177"/>
    </source>
</evidence>
<proteinExistence type="inferred from homology"/>
<dbReference type="GO" id="GO:0005524">
    <property type="term" value="F:ATP binding"/>
    <property type="evidence" value="ECO:0007669"/>
    <property type="project" value="UniProtKB-UniRule"/>
</dbReference>
<dbReference type="InterPro" id="IPR020825">
    <property type="entry name" value="Phe-tRNA_synthase-like_B3/B4"/>
</dbReference>
<dbReference type="Pfam" id="PF01921">
    <property type="entry name" value="tRNA-synt_1f"/>
    <property type="match status" value="1"/>
</dbReference>
<dbReference type="EMBL" id="MFIZ01000020">
    <property type="protein sequence ID" value="OGG11666.1"/>
    <property type="molecule type" value="Genomic_DNA"/>
</dbReference>
<dbReference type="NCBIfam" id="TIGR00467">
    <property type="entry name" value="lysS_arch"/>
    <property type="match status" value="1"/>
</dbReference>
<comment type="catalytic activity">
    <reaction evidence="9 10">
        <text>tRNA(Lys) + L-lysine + ATP = L-lysyl-tRNA(Lys) + AMP + diphosphate</text>
        <dbReference type="Rhea" id="RHEA:20792"/>
        <dbReference type="Rhea" id="RHEA-COMP:9696"/>
        <dbReference type="Rhea" id="RHEA-COMP:9697"/>
        <dbReference type="ChEBI" id="CHEBI:30616"/>
        <dbReference type="ChEBI" id="CHEBI:32551"/>
        <dbReference type="ChEBI" id="CHEBI:33019"/>
        <dbReference type="ChEBI" id="CHEBI:78442"/>
        <dbReference type="ChEBI" id="CHEBI:78529"/>
        <dbReference type="ChEBI" id="CHEBI:456215"/>
        <dbReference type="EC" id="6.1.1.6"/>
    </reaction>
</comment>
<dbReference type="SUPFAM" id="SSF48163">
    <property type="entry name" value="An anticodon-binding domain of class I aminoacyl-tRNA synthetases"/>
    <property type="match status" value="1"/>
</dbReference>
<dbReference type="AlphaFoldDB" id="A0A1F5ZGN4"/>
<dbReference type="STRING" id="1798370.A2Z00_00015"/>
<sequence>MFWADRIAKEIVASGHFSPFWVDDMFTPSGFAHMGSLRGPLVHDLVFRALTTTGAKATYTYVFNDFDPIDGLPLELTEKSGTYLGFPLRMAPSPFEGYQSFAEYFQKDFEHVLTSLGMGAKFLSSWDMYHEGKFDEVIRMALDHAEAIQDIYQRVSGSKKREKEWLPLQVVCEKCGRLGTTRVHDWDGKMVAYTCESSMVTWAKGCGYTGRTSPFADPNDPKHHPGKLPWKVDWPAHWKVLGVTIEGAGKDHSSAGGSRDIARELCKGVFGIPDPYNIPYEFFLLGGKKMSSSKGIGLKARDLTKLLPASVARFLFTRTDYRQAIEFDPVGTMAIPDLFDEYDRCWQAYITDSDKDLARAFELSFVGELPKKQPKMFIPRFRDIANFAQLPNVELWGKLEQMKGSPLTDFENEIIKERLTFALVWLSKYAPDEYRYQISTKTLSEIHLTDVQWEFLNDLAVIWQKAEDPEKLQSEIFQLVKAKNMNLKDAFTALYTVTLDKTHGPRAGWLLKKFPKDIIIVRFTLNKNQQDVQESVNVKIIDVPKYFTIDPKVKEKYPTVSIGIAVIRGVNISKSDSNLEKEKEAVLASLKALTTEALGLYPEVISYRKLYKEMGIDWHSRRPSPEALLRRIVLGKGLYTVNTCVDAYNLVVMKHRVSVGAFDFDHVKFPTVLRFAGEGDKLLLLGDKEPTTYTSNELAYYDRDGGYNIDFNYRDAQRTMVTEETKNILINVDGIFDISPEQVERSLHESVAMITKYCGGTVELEGVVR</sequence>
<evidence type="ECO:0000313" key="12">
    <source>
        <dbReference type="EMBL" id="OGG11666.1"/>
    </source>
</evidence>
<dbReference type="Gene3D" id="3.40.50.620">
    <property type="entry name" value="HUPs"/>
    <property type="match status" value="2"/>
</dbReference>